<dbReference type="EMBL" id="RDQH01000336">
    <property type="protein sequence ID" value="RXH86988.1"/>
    <property type="molecule type" value="Genomic_DNA"/>
</dbReference>
<dbReference type="STRING" id="3750.A0A498IUB5"/>
<keyword evidence="7" id="KW-1185">Reference proteome</keyword>
<dbReference type="InterPro" id="IPR039777">
    <property type="entry name" value="IFRD"/>
</dbReference>
<dbReference type="SUPFAM" id="SSF48371">
    <property type="entry name" value="ARM repeat"/>
    <property type="match status" value="1"/>
</dbReference>
<dbReference type="InterPro" id="IPR016024">
    <property type="entry name" value="ARM-type_fold"/>
</dbReference>
<accession>A0A498IUB5</accession>
<evidence type="ECO:0000259" key="3">
    <source>
        <dbReference type="Pfam" id="PF05004"/>
    </source>
</evidence>
<feature type="compositionally biased region" description="Basic residues" evidence="2">
    <location>
        <begin position="1"/>
        <end position="10"/>
    </location>
</feature>
<evidence type="ECO:0000313" key="5">
    <source>
        <dbReference type="EMBL" id="RXH86985.1"/>
    </source>
</evidence>
<evidence type="ECO:0000313" key="6">
    <source>
        <dbReference type="EMBL" id="RXH86988.1"/>
    </source>
</evidence>
<dbReference type="InterPro" id="IPR007701">
    <property type="entry name" value="Interferon-rel_develop_reg_N"/>
</dbReference>
<name>A0A498IUB5_MALDO</name>
<dbReference type="InterPro" id="IPR011989">
    <property type="entry name" value="ARM-like"/>
</dbReference>
<protein>
    <recommendedName>
        <fullName evidence="3">Interferon-related developmental regulator N-terminal domain-containing protein</fullName>
    </recommendedName>
</protein>
<dbReference type="Gene3D" id="1.25.10.10">
    <property type="entry name" value="Leucine-rich Repeat Variant"/>
    <property type="match status" value="1"/>
</dbReference>
<dbReference type="AlphaFoldDB" id="A0A498IUB5"/>
<comment type="caution">
    <text evidence="6">The sequence shown here is derived from an EMBL/GenBank/DDBJ whole genome shotgun (WGS) entry which is preliminary data.</text>
</comment>
<feature type="domain" description="Interferon-related developmental regulator N-terminal" evidence="3">
    <location>
        <begin position="69"/>
        <end position="298"/>
    </location>
</feature>
<evidence type="ECO:0000313" key="7">
    <source>
        <dbReference type="Proteomes" id="UP000290289"/>
    </source>
</evidence>
<feature type="region of interest" description="Disordered" evidence="2">
    <location>
        <begin position="1"/>
        <end position="43"/>
    </location>
</feature>
<evidence type="ECO:0000313" key="4">
    <source>
        <dbReference type="EMBL" id="RXH86982.1"/>
    </source>
</evidence>
<proteinExistence type="inferred from homology"/>
<evidence type="ECO:0000256" key="2">
    <source>
        <dbReference type="SAM" id="MobiDB-lite"/>
    </source>
</evidence>
<dbReference type="PANTHER" id="PTHR12354:SF1">
    <property type="entry name" value="INTERFERON-RELATED DEVELOPMENTAL REGULATOR 1"/>
    <property type="match status" value="1"/>
</dbReference>
<dbReference type="Proteomes" id="UP000290289">
    <property type="component" value="Chromosome 10"/>
</dbReference>
<feature type="compositionally biased region" description="Basic and acidic residues" evidence="2">
    <location>
        <begin position="34"/>
        <end position="43"/>
    </location>
</feature>
<comment type="similarity">
    <text evidence="1">Belongs to the IFRD family.</text>
</comment>
<dbReference type="EMBL" id="RDQH01000336">
    <property type="protein sequence ID" value="RXH86985.1"/>
    <property type="molecule type" value="Genomic_DNA"/>
</dbReference>
<dbReference type="PANTHER" id="PTHR12354">
    <property type="entry name" value="INTERFERON-RELATED DEVELOPMENTAL REGULATOR"/>
    <property type="match status" value="1"/>
</dbReference>
<reference evidence="6 7" key="1">
    <citation type="submission" date="2018-10" db="EMBL/GenBank/DDBJ databases">
        <title>A high-quality apple genome assembly.</title>
        <authorList>
            <person name="Hu J."/>
        </authorList>
    </citation>
    <scope>NUCLEOTIDE SEQUENCE [LARGE SCALE GENOMIC DNA]</scope>
    <source>
        <strain evidence="7">cv. HFTH1</strain>
        <tissue evidence="6">Young leaf</tissue>
    </source>
</reference>
<evidence type="ECO:0000256" key="1">
    <source>
        <dbReference type="ARBA" id="ARBA00008828"/>
    </source>
</evidence>
<gene>
    <name evidence="4" type="ORF">DVH24_028482</name>
    <name evidence="5" type="ORF">DVH24_028485</name>
    <name evidence="6" type="ORF">DVH24_028488</name>
</gene>
<sequence>MNVHRQKNAQRQKGSGASIVTRARENSGASIVPRAREKRPPLRERGIPYDQIDVSDIDFFIYLAPKPEEIELSSHLNRLSWSKGSDREAALASLIKRLIKKDFMDDYDYLEGNLITFTFFLRRCFNFQKKDSASLLEKQLSLHTIGLLALIVEGEDKMSEIYGQLLPLISMSLESGHDPAVKLLQCLAVVSFFGATNSEETETAMQVVWNFISAPESAKELLPEVLVAGIYAWMFLLTSMEGWRLSYNYWNGAISYFCNLLEHGDKSVCVAATEALALIFETGSLDKFWRSEEKVPSTIKYSDLQQLLTGNVLTKLKSVYANMGGDVNAAKKVRQIMIYFQNFCCPGASVAVNGIDLKLSSWYQMIQWQFLKGFIADGFELHMKENEKLWRVFNFDPYEVAEVGEELYASTTDKSRTRFFLPKERDPYLLTKEATKKERVWRNSHLDKARTQLMNKQRRLSQELNSWI</sequence>
<organism evidence="6 7">
    <name type="scientific">Malus domestica</name>
    <name type="common">Apple</name>
    <name type="synonym">Pyrus malus</name>
    <dbReference type="NCBI Taxonomy" id="3750"/>
    <lineage>
        <taxon>Eukaryota</taxon>
        <taxon>Viridiplantae</taxon>
        <taxon>Streptophyta</taxon>
        <taxon>Embryophyta</taxon>
        <taxon>Tracheophyta</taxon>
        <taxon>Spermatophyta</taxon>
        <taxon>Magnoliopsida</taxon>
        <taxon>eudicotyledons</taxon>
        <taxon>Gunneridae</taxon>
        <taxon>Pentapetalae</taxon>
        <taxon>rosids</taxon>
        <taxon>fabids</taxon>
        <taxon>Rosales</taxon>
        <taxon>Rosaceae</taxon>
        <taxon>Amygdaloideae</taxon>
        <taxon>Maleae</taxon>
        <taxon>Malus</taxon>
    </lineage>
</organism>
<dbReference type="Pfam" id="PF05004">
    <property type="entry name" value="IFRD"/>
    <property type="match status" value="1"/>
</dbReference>
<dbReference type="EMBL" id="RDQH01000336">
    <property type="protein sequence ID" value="RXH86982.1"/>
    <property type="molecule type" value="Genomic_DNA"/>
</dbReference>